<evidence type="ECO:0000256" key="8">
    <source>
        <dbReference type="ARBA" id="ARBA00022898"/>
    </source>
</evidence>
<comment type="subunit">
    <text evidence="12">Homotetramer.</text>
</comment>
<dbReference type="InterPro" id="IPR005787">
    <property type="entry name" value="Thr_deHydtase_biosynth"/>
</dbReference>
<organism evidence="14 15">
    <name type="scientific">Pelagibacterium flavum</name>
    <dbReference type="NCBI Taxonomy" id="2984530"/>
    <lineage>
        <taxon>Bacteria</taxon>
        <taxon>Pseudomonadati</taxon>
        <taxon>Pseudomonadota</taxon>
        <taxon>Alphaproteobacteria</taxon>
        <taxon>Hyphomicrobiales</taxon>
        <taxon>Devosiaceae</taxon>
        <taxon>Pelagibacterium</taxon>
    </lineage>
</organism>
<evidence type="ECO:0000256" key="1">
    <source>
        <dbReference type="ARBA" id="ARBA00001274"/>
    </source>
</evidence>
<dbReference type="CDD" id="cd01562">
    <property type="entry name" value="Thr-dehyd"/>
    <property type="match status" value="1"/>
</dbReference>
<dbReference type="SUPFAM" id="SSF53686">
    <property type="entry name" value="Tryptophan synthase beta subunit-like PLP-dependent enzymes"/>
    <property type="match status" value="1"/>
</dbReference>
<keyword evidence="10 12" id="KW-0100">Branched-chain amino acid biosynthesis</keyword>
<comment type="similarity">
    <text evidence="4 12">Belongs to the serine/threonine dehydratase family.</text>
</comment>
<evidence type="ECO:0000256" key="5">
    <source>
        <dbReference type="ARBA" id="ARBA00022605"/>
    </source>
</evidence>
<dbReference type="CDD" id="cd04906">
    <property type="entry name" value="ACT_ThrD-I_1"/>
    <property type="match status" value="1"/>
</dbReference>
<dbReference type="PROSITE" id="PS00165">
    <property type="entry name" value="DEHYDRATASE_SER_THR"/>
    <property type="match status" value="1"/>
</dbReference>
<keyword evidence="8 12" id="KW-0663">Pyridoxal phosphate</keyword>
<keyword evidence="15" id="KW-1185">Reference proteome</keyword>
<sequence length="504" mass="54435">MQEIIRSILSSSVYDVAVETPLERMGPLSDKLSRPVFLKREDLQPVFSFKLRGAYNKLASLTDAERQKGVICASAGNHAQGLAYSATRMGTRAVIVMPTTTPSIKVEAVKRLGGEVVIKGDSFDDARIHALDLCETENLTFVHPYDDPQVIAGQGTIGVEILRQHGGPIAAIYLPIGGGGLAAGVAAYAKFLRPDIKLIGVEPEDAASMKAALAAGRPVPLNEVGIFADGVAVKQAGEHTFDILKDTLDDIVTVSTDEICAAIKDVFEHTRAIAEPAGAVSLAGLRKHAPTLQTRGAAIAICSGANINFDRLRHVAERAELGERAEAVLAVTIPEKPGAYRAFIGLLGARAITEFNYRIAPGNSANIFVGIGLKRGDAEKAEIIAMLREHGHTVLDLSDNEVAKLHIRYMVGGRVEGLRNELLYRFEFPERPGALLKFLEGLAPDWNISLFHYRNHGSDYGRILIGIQVPPAERDVFETYLDTLGYAHWDESGNPAYAMFLAPA</sequence>
<dbReference type="Gene3D" id="3.40.1020.10">
    <property type="entry name" value="Biosynthetic Threonine Deaminase, Domain 3"/>
    <property type="match status" value="1"/>
</dbReference>
<dbReference type="NCBIfam" id="TIGR01124">
    <property type="entry name" value="ilvA_2Cterm"/>
    <property type="match status" value="1"/>
</dbReference>
<evidence type="ECO:0000256" key="4">
    <source>
        <dbReference type="ARBA" id="ARBA00010869"/>
    </source>
</evidence>
<evidence type="ECO:0000256" key="9">
    <source>
        <dbReference type="ARBA" id="ARBA00023239"/>
    </source>
</evidence>
<dbReference type="InterPro" id="IPR050147">
    <property type="entry name" value="Ser/Thr_Dehydratase"/>
</dbReference>
<comment type="function">
    <text evidence="11 12">Catalyzes the anaerobic formation of alpha-ketobutyrate and ammonia from threonine in a two-step reaction. The first step involved a dehydration of threonine and a production of enamine intermediates (aminocrotonate), which tautomerizes to its imine form (iminobutyrate). Both intermediates are unstable and short-lived. The second step is the nonenzymatic hydrolysis of the enamine/imine intermediates to form 2-ketobutyrate and free ammonia. In the low water environment of the cell, the second step is accelerated by RidA.</text>
</comment>
<dbReference type="PROSITE" id="PS51672">
    <property type="entry name" value="ACT_LIKE"/>
    <property type="match status" value="2"/>
</dbReference>
<dbReference type="Pfam" id="PF00585">
    <property type="entry name" value="Thr_dehydrat_C"/>
    <property type="match status" value="2"/>
</dbReference>
<gene>
    <name evidence="12 14" type="primary">ilvA</name>
    <name evidence="14" type="ORF">OF122_15005</name>
</gene>
<comment type="pathway">
    <text evidence="3 12">Amino-acid biosynthesis; L-isoleucine biosynthesis; 2-oxobutanoate from L-threonine: step 1/1.</text>
</comment>
<dbReference type="GO" id="GO:0004794">
    <property type="term" value="F:threonine deaminase activity"/>
    <property type="evidence" value="ECO:0007669"/>
    <property type="project" value="UniProtKB-EC"/>
</dbReference>
<dbReference type="InterPro" id="IPR045865">
    <property type="entry name" value="ACT-like_dom_sf"/>
</dbReference>
<name>A0ABY6INQ9_9HYPH</name>
<dbReference type="NCBIfam" id="NF006674">
    <property type="entry name" value="PRK09224.1"/>
    <property type="match status" value="1"/>
</dbReference>
<evidence type="ECO:0000256" key="12">
    <source>
        <dbReference type="RuleBase" id="RU362012"/>
    </source>
</evidence>
<feature type="domain" description="ACT-like" evidence="13">
    <location>
        <begin position="422"/>
        <end position="493"/>
    </location>
</feature>
<keyword evidence="6 12" id="KW-0412">Isoleucine biosynthesis</keyword>
<dbReference type="RefSeq" id="WP_264224999.1">
    <property type="nucleotide sequence ID" value="NZ_CP107716.1"/>
</dbReference>
<accession>A0ABY6INQ9</accession>
<evidence type="ECO:0000313" key="14">
    <source>
        <dbReference type="EMBL" id="UYQ71345.1"/>
    </source>
</evidence>
<evidence type="ECO:0000256" key="10">
    <source>
        <dbReference type="ARBA" id="ARBA00023304"/>
    </source>
</evidence>
<dbReference type="EMBL" id="CP107716">
    <property type="protein sequence ID" value="UYQ71345.1"/>
    <property type="molecule type" value="Genomic_DNA"/>
</dbReference>
<dbReference type="InterPro" id="IPR001926">
    <property type="entry name" value="TrpB-like_PALP"/>
</dbReference>
<keyword evidence="7" id="KW-0677">Repeat</keyword>
<reference evidence="14" key="1">
    <citation type="submission" date="2022-10" db="EMBL/GenBank/DDBJ databases">
        <title>YIM 151497 complete genome.</title>
        <authorList>
            <person name="Chen X."/>
        </authorList>
    </citation>
    <scope>NUCLEOTIDE SEQUENCE</scope>
    <source>
        <strain evidence="14">YIM 151497</strain>
    </source>
</reference>
<comment type="cofactor">
    <cofactor evidence="2 12">
        <name>pyridoxal 5'-phosphate</name>
        <dbReference type="ChEBI" id="CHEBI:597326"/>
    </cofactor>
</comment>
<evidence type="ECO:0000256" key="3">
    <source>
        <dbReference type="ARBA" id="ARBA00004810"/>
    </source>
</evidence>
<dbReference type="Gene3D" id="3.40.50.1100">
    <property type="match status" value="2"/>
</dbReference>
<evidence type="ECO:0000256" key="11">
    <source>
        <dbReference type="ARBA" id="ARBA00025527"/>
    </source>
</evidence>
<protein>
    <recommendedName>
        <fullName evidence="12">L-threonine dehydratase</fullName>
        <ecNumber evidence="12">4.3.1.19</ecNumber>
    </recommendedName>
    <alternativeName>
        <fullName evidence="12">Threonine deaminase</fullName>
    </alternativeName>
</protein>
<evidence type="ECO:0000259" key="13">
    <source>
        <dbReference type="PROSITE" id="PS51672"/>
    </source>
</evidence>
<dbReference type="PANTHER" id="PTHR48078:SF11">
    <property type="entry name" value="THREONINE DEHYDRATASE, MITOCHONDRIAL"/>
    <property type="match status" value="1"/>
</dbReference>
<keyword evidence="5 12" id="KW-0028">Amino-acid biosynthesis</keyword>
<comment type="catalytic activity">
    <reaction evidence="1 12">
        <text>L-threonine = 2-oxobutanoate + NH4(+)</text>
        <dbReference type="Rhea" id="RHEA:22108"/>
        <dbReference type="ChEBI" id="CHEBI:16763"/>
        <dbReference type="ChEBI" id="CHEBI:28938"/>
        <dbReference type="ChEBI" id="CHEBI:57926"/>
        <dbReference type="EC" id="4.3.1.19"/>
    </reaction>
</comment>
<dbReference type="PANTHER" id="PTHR48078">
    <property type="entry name" value="THREONINE DEHYDRATASE, MITOCHONDRIAL-RELATED"/>
    <property type="match status" value="1"/>
</dbReference>
<dbReference type="EC" id="4.3.1.19" evidence="12"/>
<proteinExistence type="inferred from homology"/>
<dbReference type="InterPro" id="IPR001721">
    <property type="entry name" value="TD_ACT-like"/>
</dbReference>
<evidence type="ECO:0000256" key="6">
    <source>
        <dbReference type="ARBA" id="ARBA00022624"/>
    </source>
</evidence>
<dbReference type="InterPro" id="IPR000634">
    <property type="entry name" value="Ser/Thr_deHydtase_PyrdxlP-BS"/>
</dbReference>
<dbReference type="CDD" id="cd04907">
    <property type="entry name" value="ACT_ThrD-I_2"/>
    <property type="match status" value="1"/>
</dbReference>
<dbReference type="SUPFAM" id="SSF55021">
    <property type="entry name" value="ACT-like"/>
    <property type="match status" value="2"/>
</dbReference>
<keyword evidence="9 12" id="KW-0456">Lyase</keyword>
<dbReference type="InterPro" id="IPR036052">
    <property type="entry name" value="TrpB-like_PALP_sf"/>
</dbReference>
<dbReference type="InterPro" id="IPR038110">
    <property type="entry name" value="TD_ACT-like_sf"/>
</dbReference>
<evidence type="ECO:0000256" key="2">
    <source>
        <dbReference type="ARBA" id="ARBA00001933"/>
    </source>
</evidence>
<evidence type="ECO:0000313" key="15">
    <source>
        <dbReference type="Proteomes" id="UP001163882"/>
    </source>
</evidence>
<dbReference type="Proteomes" id="UP001163882">
    <property type="component" value="Chromosome"/>
</dbReference>
<feature type="domain" description="ACT-like" evidence="13">
    <location>
        <begin position="327"/>
        <end position="399"/>
    </location>
</feature>
<evidence type="ECO:0000256" key="7">
    <source>
        <dbReference type="ARBA" id="ARBA00022737"/>
    </source>
</evidence>
<dbReference type="Pfam" id="PF00291">
    <property type="entry name" value="PALP"/>
    <property type="match status" value="1"/>
</dbReference>